<dbReference type="Pfam" id="PF17775">
    <property type="entry name" value="YchJ_M-like"/>
    <property type="match status" value="1"/>
</dbReference>
<reference evidence="3 4" key="1">
    <citation type="submission" date="2020-08" db="EMBL/GenBank/DDBJ databases">
        <title>The Agave Microbiome: Exploring the role of microbial communities in plant adaptations to desert environments.</title>
        <authorList>
            <person name="Partida-Martinez L.P."/>
        </authorList>
    </citation>
    <scope>NUCLEOTIDE SEQUENCE [LARGE SCALE GENOMIC DNA]</scope>
    <source>
        <strain evidence="3 4">AT3.2</strain>
    </source>
</reference>
<comment type="caution">
    <text evidence="3">The sequence shown here is derived from an EMBL/GenBank/DDBJ whole genome shotgun (WGS) entry which is preliminary data.</text>
</comment>
<protein>
    <recommendedName>
        <fullName evidence="1">UPF0225 protein HD842_002604</fullName>
    </recommendedName>
</protein>
<dbReference type="RefSeq" id="WP_183555024.1">
    <property type="nucleotide sequence ID" value="NZ_JACHBX010000002.1"/>
</dbReference>
<dbReference type="AlphaFoldDB" id="A0A7W9X0Y3"/>
<evidence type="ECO:0000259" key="2">
    <source>
        <dbReference type="Pfam" id="PF17775"/>
    </source>
</evidence>
<dbReference type="InterPro" id="IPR023006">
    <property type="entry name" value="YchJ-like"/>
</dbReference>
<dbReference type="EMBL" id="JACHBX010000002">
    <property type="protein sequence ID" value="MBB6134462.1"/>
    <property type="molecule type" value="Genomic_DNA"/>
</dbReference>
<accession>A0A7W9X0Y3</accession>
<evidence type="ECO:0000313" key="3">
    <source>
        <dbReference type="EMBL" id="MBB6134462.1"/>
    </source>
</evidence>
<dbReference type="PANTHER" id="PTHR33747">
    <property type="entry name" value="UPF0225 PROTEIN SCO1677"/>
    <property type="match status" value="1"/>
</dbReference>
<dbReference type="HAMAP" id="MF_00612">
    <property type="entry name" value="UPF0225"/>
    <property type="match status" value="1"/>
</dbReference>
<dbReference type="InterPro" id="IPR048469">
    <property type="entry name" value="YchJ-like_M"/>
</dbReference>
<keyword evidence="4" id="KW-1185">Reference proteome</keyword>
<organism evidence="3 4">
    <name type="scientific">Massilia aurea</name>
    <dbReference type="NCBI Taxonomy" id="373040"/>
    <lineage>
        <taxon>Bacteria</taxon>
        <taxon>Pseudomonadati</taxon>
        <taxon>Pseudomonadota</taxon>
        <taxon>Betaproteobacteria</taxon>
        <taxon>Burkholderiales</taxon>
        <taxon>Oxalobacteraceae</taxon>
        <taxon>Telluria group</taxon>
        <taxon>Massilia</taxon>
    </lineage>
</organism>
<dbReference type="SUPFAM" id="SSF54427">
    <property type="entry name" value="NTF2-like"/>
    <property type="match status" value="1"/>
</dbReference>
<dbReference type="PANTHER" id="PTHR33747:SF1">
    <property type="entry name" value="ADENYLATE CYCLASE-ASSOCIATED CAP C-TERMINAL DOMAIN-CONTAINING PROTEIN"/>
    <property type="match status" value="1"/>
</dbReference>
<dbReference type="Proteomes" id="UP000540787">
    <property type="component" value="Unassembled WGS sequence"/>
</dbReference>
<comment type="similarity">
    <text evidence="1">Belongs to the UPF0225 family.</text>
</comment>
<feature type="domain" description="YchJ-like middle NTF2-like" evidence="2">
    <location>
        <begin position="32"/>
        <end position="146"/>
    </location>
</feature>
<evidence type="ECO:0000256" key="1">
    <source>
        <dbReference type="HAMAP-Rule" id="MF_00612"/>
    </source>
</evidence>
<dbReference type="Gene3D" id="3.10.450.50">
    <property type="match status" value="1"/>
</dbReference>
<gene>
    <name evidence="3" type="ORF">HD842_002604</name>
</gene>
<proteinExistence type="inferred from homology"/>
<evidence type="ECO:0000313" key="4">
    <source>
        <dbReference type="Proteomes" id="UP000540787"/>
    </source>
</evidence>
<sequence length="152" mass="17155">MPPRPTSPCPCGGPSFDSCCGPFLAGAALPPTAEQLMRSRYTAFTLGNEAYLRATWHPSTRPQEPIIDNEPVRWLGLEIKTALRLRQRKAELPDVPGDHDHPRDEDHVEFVARFKVGGRAHRLHERSRFVREAGPDGAPRWFYLDGSFPDKK</sequence>
<dbReference type="InterPro" id="IPR032710">
    <property type="entry name" value="NTF2-like_dom_sf"/>
</dbReference>
<name>A0A7W9X0Y3_9BURK</name>